<evidence type="ECO:0000256" key="10">
    <source>
        <dbReference type="ARBA" id="ARBA00022833"/>
    </source>
</evidence>
<dbReference type="Pfam" id="PF17900">
    <property type="entry name" value="Peptidase_M1_N"/>
    <property type="match status" value="1"/>
</dbReference>
<evidence type="ECO:0000256" key="16">
    <source>
        <dbReference type="PIRSR" id="PIRSR634016-3"/>
    </source>
</evidence>
<evidence type="ECO:0000259" key="21">
    <source>
        <dbReference type="Pfam" id="PF17900"/>
    </source>
</evidence>
<evidence type="ECO:0000259" key="19">
    <source>
        <dbReference type="Pfam" id="PF01433"/>
    </source>
</evidence>
<protein>
    <recommendedName>
        <fullName evidence="24">Aminopeptidase</fullName>
    </recommendedName>
</protein>
<evidence type="ECO:0000256" key="4">
    <source>
        <dbReference type="ARBA" id="ARBA00022475"/>
    </source>
</evidence>
<proteinExistence type="inferred from homology"/>
<dbReference type="Gene3D" id="1.10.390.10">
    <property type="entry name" value="Neutral Protease Domain 2"/>
    <property type="match status" value="1"/>
</dbReference>
<feature type="domain" description="ERAP1-like C-terminal" evidence="20">
    <location>
        <begin position="611"/>
        <end position="934"/>
    </location>
</feature>
<evidence type="ECO:0000256" key="17">
    <source>
        <dbReference type="PIRSR" id="PIRSR634016-4"/>
    </source>
</evidence>
<feature type="signal peptide" evidence="18">
    <location>
        <begin position="1"/>
        <end position="18"/>
    </location>
</feature>
<dbReference type="InterPro" id="IPR014782">
    <property type="entry name" value="Peptidase_M1_dom"/>
</dbReference>
<evidence type="ECO:0000256" key="15">
    <source>
        <dbReference type="PIRSR" id="PIRSR634016-1"/>
    </source>
</evidence>
<sequence length="1013" mass="114750">MATLKIAILAAVCLAAHAFPHDPLPFRNTIFGDEKLEGGPFENIDAFDDVTQLARSNLSPYRLPTTTKPEHYDILWTVEFPRRVFSGKVDIQLYATQAGVNEIVIHSSQLNNLSHELKRGNTVIRSTLTEQTEYHFLRIRLADGALEYGSGNNKVIYTLTITFEAPLRKDMYGIYESWYRNSATDNAVSWMASTQFQATSARNAFPCYDEPSFKATFTITIRRPTAFTSWTGMRLKETRPSSIAGYQEDEFFITPIVSTYLLAILVAEYETNAVYNSQGDLMYEVIARPGAMRANQSDYAFDIGQDLLAKMSEHTAMDFYSVHPYVKMTQAAIPDFSAGAMENWGLLTYREAYLMYDEDHSTSNSKQLIAYILSHEIAHMWFGNLVTCEWWDTLWLNEGFARYYQYFLTDWVDSDLGLGVRFINEQVHAALLSDSSNNPQPLTNPGVASPSAVSNMFSTISYNKGAAIIRQTEHLLGFDVHRQGLRNYLVNRAFDVAEPIHLFEALQQAAVAAGAITEYGPEFNFIDYYRSWTEQGGHPVLNVEVDHQTGEMTIYQRRFNINSGYSTASTNWIVPITFATASNPDFTNTKPSHIISEGITKIDRGSVGDEWVIFNKQQTGYYRVNYDDYTWDLIVMALRGPARTQIHPYNRAQIVNDVFQFARSGLMSYNRAFNILSFLENETDYNPWIAAITGFNWIRNRLVGTTYLARLETLMAQWATRVMTQLTYRPIPNESFMQSYLRYQLAPFMCNLNQAPCRQAALEQFQALRSGTEVPVDSRNWVYCNALRQGTTQDFDFLWERFLNHNVYNEKILLLQTLGCTPHEASLNKLLDALVEDNYIIRRQDYTNTFSVAVSGNEANTQTVFRYIQNNLEKVGAAFGTLLNPTNYWTPLSYIAPRLRNAQQIQEFQTWATNNREILGSNYNSIYNSVESTRESIKWAADVQSDFESYLNSGNAAYQTSTPTTVATSASSAATPPPLVEPVTPELPVPDSASTAMLSVAVIAVAAAANFVW</sequence>
<dbReference type="Pfam" id="PF01433">
    <property type="entry name" value="Peptidase_M1"/>
    <property type="match status" value="1"/>
</dbReference>
<comment type="caution">
    <text evidence="22">The sequence shown here is derived from an EMBL/GenBank/DDBJ whole genome shotgun (WGS) entry which is preliminary data.</text>
</comment>
<reference evidence="22 23" key="1">
    <citation type="submission" date="2024-06" db="EMBL/GenBank/DDBJ databases">
        <title>A chromosome-level genome assembly of beet webworm, Loxostege sticticalis.</title>
        <authorList>
            <person name="Zhang Y."/>
        </authorList>
    </citation>
    <scope>NUCLEOTIDE SEQUENCE [LARGE SCALE GENOMIC DNA]</scope>
    <source>
        <strain evidence="22">AQ028</strain>
        <tissue evidence="22">Male pupae</tissue>
    </source>
</reference>
<comment type="cofactor">
    <cofactor evidence="16">
        <name>Zn(2+)</name>
        <dbReference type="ChEBI" id="CHEBI:29105"/>
    </cofactor>
    <text evidence="16">Binds 1 zinc ion per subunit.</text>
</comment>
<gene>
    <name evidence="22" type="ORF">ABMA28_001137</name>
</gene>
<keyword evidence="8 18" id="KW-0732">Signal</keyword>
<evidence type="ECO:0000256" key="11">
    <source>
        <dbReference type="ARBA" id="ARBA00023049"/>
    </source>
</evidence>
<evidence type="ECO:0000256" key="18">
    <source>
        <dbReference type="SAM" id="SignalP"/>
    </source>
</evidence>
<dbReference type="AlphaFoldDB" id="A0ABD0T4R9"/>
<keyword evidence="9" id="KW-0378">Hydrolase</keyword>
<feature type="domain" description="Aminopeptidase N-like N-terminal" evidence="21">
    <location>
        <begin position="68"/>
        <end position="261"/>
    </location>
</feature>
<evidence type="ECO:0000256" key="6">
    <source>
        <dbReference type="ARBA" id="ARBA00022670"/>
    </source>
</evidence>
<keyword evidence="5" id="KW-0336">GPI-anchor</keyword>
<evidence type="ECO:0000256" key="2">
    <source>
        <dbReference type="ARBA" id="ARBA00010136"/>
    </source>
</evidence>
<dbReference type="PANTHER" id="PTHR11533">
    <property type="entry name" value="PROTEASE M1 ZINC METALLOPROTEASE"/>
    <property type="match status" value="1"/>
</dbReference>
<keyword evidence="4" id="KW-1003">Cell membrane</keyword>
<evidence type="ECO:0000256" key="13">
    <source>
        <dbReference type="ARBA" id="ARBA00023180"/>
    </source>
</evidence>
<keyword evidence="6" id="KW-0645">Protease</keyword>
<evidence type="ECO:0000256" key="8">
    <source>
        <dbReference type="ARBA" id="ARBA00022729"/>
    </source>
</evidence>
<dbReference type="CDD" id="cd09601">
    <property type="entry name" value="M1_APN-Q_like"/>
    <property type="match status" value="1"/>
</dbReference>
<dbReference type="InterPro" id="IPR027268">
    <property type="entry name" value="Peptidase_M4/M1_CTD_sf"/>
</dbReference>
<dbReference type="FunFam" id="1.10.390.10:FF:000013">
    <property type="entry name" value="Aminopeptidase N"/>
    <property type="match status" value="1"/>
</dbReference>
<evidence type="ECO:0000259" key="20">
    <source>
        <dbReference type="Pfam" id="PF11838"/>
    </source>
</evidence>
<comment type="similarity">
    <text evidence="2">Belongs to the peptidase M1 family.</text>
</comment>
<dbReference type="Proteomes" id="UP001549921">
    <property type="component" value="Unassembled WGS sequence"/>
</dbReference>
<dbReference type="GO" id="GO:0005886">
    <property type="term" value="C:plasma membrane"/>
    <property type="evidence" value="ECO:0007669"/>
    <property type="project" value="UniProtKB-SubCell"/>
</dbReference>
<feature type="active site" description="Proton acceptor" evidence="15">
    <location>
        <position position="376"/>
    </location>
</feature>
<feature type="site" description="Transition state stabilizer" evidence="17">
    <location>
        <position position="462"/>
    </location>
</feature>
<dbReference type="PANTHER" id="PTHR11533:SF301">
    <property type="entry name" value="AMINOPEPTIDASE"/>
    <property type="match status" value="1"/>
</dbReference>
<keyword evidence="12" id="KW-0472">Membrane</keyword>
<dbReference type="Pfam" id="PF11838">
    <property type="entry name" value="ERAP1_C"/>
    <property type="match status" value="1"/>
</dbReference>
<keyword evidence="11" id="KW-0482">Metalloprotease</keyword>
<accession>A0ABD0T4R9</accession>
<feature type="domain" description="Peptidase M1 membrane alanine aminopeptidase" evidence="19">
    <location>
        <begin position="301"/>
        <end position="509"/>
    </location>
</feature>
<dbReference type="GO" id="GO:0004177">
    <property type="term" value="F:aminopeptidase activity"/>
    <property type="evidence" value="ECO:0007669"/>
    <property type="project" value="UniProtKB-KW"/>
</dbReference>
<dbReference type="GO" id="GO:0046872">
    <property type="term" value="F:metal ion binding"/>
    <property type="evidence" value="ECO:0007669"/>
    <property type="project" value="UniProtKB-KW"/>
</dbReference>
<dbReference type="SUPFAM" id="SSF55486">
    <property type="entry name" value="Metalloproteases ('zincins'), catalytic domain"/>
    <property type="match status" value="1"/>
</dbReference>
<dbReference type="Gene3D" id="1.25.50.20">
    <property type="match status" value="1"/>
</dbReference>
<evidence type="ECO:0000256" key="12">
    <source>
        <dbReference type="ARBA" id="ARBA00023136"/>
    </source>
</evidence>
<evidence type="ECO:0000313" key="22">
    <source>
        <dbReference type="EMBL" id="KAL0833019.1"/>
    </source>
</evidence>
<dbReference type="EMBL" id="JBEDNZ010000010">
    <property type="protein sequence ID" value="KAL0833019.1"/>
    <property type="molecule type" value="Genomic_DNA"/>
</dbReference>
<evidence type="ECO:0000313" key="23">
    <source>
        <dbReference type="Proteomes" id="UP001549921"/>
    </source>
</evidence>
<dbReference type="Gene3D" id="2.60.40.1910">
    <property type="match status" value="1"/>
</dbReference>
<organism evidence="22 23">
    <name type="scientific">Loxostege sticticalis</name>
    <name type="common">Beet webworm moth</name>
    <dbReference type="NCBI Taxonomy" id="481309"/>
    <lineage>
        <taxon>Eukaryota</taxon>
        <taxon>Metazoa</taxon>
        <taxon>Ecdysozoa</taxon>
        <taxon>Arthropoda</taxon>
        <taxon>Hexapoda</taxon>
        <taxon>Insecta</taxon>
        <taxon>Pterygota</taxon>
        <taxon>Neoptera</taxon>
        <taxon>Endopterygota</taxon>
        <taxon>Lepidoptera</taxon>
        <taxon>Glossata</taxon>
        <taxon>Ditrysia</taxon>
        <taxon>Pyraloidea</taxon>
        <taxon>Crambidae</taxon>
        <taxon>Pyraustinae</taxon>
        <taxon>Loxostege</taxon>
    </lineage>
</organism>
<evidence type="ECO:0000256" key="7">
    <source>
        <dbReference type="ARBA" id="ARBA00022723"/>
    </source>
</evidence>
<keyword evidence="13" id="KW-0325">Glycoprotein</keyword>
<keyword evidence="14" id="KW-0449">Lipoprotein</keyword>
<evidence type="ECO:0008006" key="24">
    <source>
        <dbReference type="Google" id="ProtNLM"/>
    </source>
</evidence>
<feature type="chain" id="PRO_5044765304" description="Aminopeptidase" evidence="18">
    <location>
        <begin position="19"/>
        <end position="1013"/>
    </location>
</feature>
<evidence type="ECO:0000256" key="9">
    <source>
        <dbReference type="ARBA" id="ARBA00022801"/>
    </source>
</evidence>
<dbReference type="SUPFAM" id="SSF63737">
    <property type="entry name" value="Leukotriene A4 hydrolase N-terminal domain"/>
    <property type="match status" value="1"/>
</dbReference>
<keyword evidence="3" id="KW-0031">Aminopeptidase</keyword>
<feature type="binding site" evidence="16">
    <location>
        <position position="379"/>
    </location>
    <ligand>
        <name>Zn(2+)</name>
        <dbReference type="ChEBI" id="CHEBI:29105"/>
        <note>catalytic</note>
    </ligand>
</feature>
<dbReference type="InterPro" id="IPR001930">
    <property type="entry name" value="Peptidase_M1"/>
</dbReference>
<dbReference type="FunFam" id="2.60.40.1910:FF:000008">
    <property type="entry name" value="Aminopeptidase"/>
    <property type="match status" value="1"/>
</dbReference>
<comment type="subcellular location">
    <subcellularLocation>
        <location evidence="1">Cell membrane</location>
        <topology evidence="1">Lipid-anchor</topology>
        <topology evidence="1">GPI-anchor</topology>
    </subcellularLocation>
</comment>
<feature type="binding site" evidence="16">
    <location>
        <position position="398"/>
    </location>
    <ligand>
        <name>Zn(2+)</name>
        <dbReference type="ChEBI" id="CHEBI:29105"/>
        <note>catalytic</note>
    </ligand>
</feature>
<dbReference type="InterPro" id="IPR034016">
    <property type="entry name" value="M1_APN-typ"/>
</dbReference>
<name>A0ABD0T4R9_LOXSC</name>
<dbReference type="PRINTS" id="PR00756">
    <property type="entry name" value="ALADIPTASE"/>
</dbReference>
<evidence type="ECO:0000256" key="5">
    <source>
        <dbReference type="ARBA" id="ARBA00022622"/>
    </source>
</evidence>
<dbReference type="InterPro" id="IPR042097">
    <property type="entry name" value="Aminopeptidase_N-like_N_sf"/>
</dbReference>
<dbReference type="GO" id="GO:0008237">
    <property type="term" value="F:metallopeptidase activity"/>
    <property type="evidence" value="ECO:0007669"/>
    <property type="project" value="UniProtKB-KW"/>
</dbReference>
<feature type="binding site" evidence="16">
    <location>
        <position position="375"/>
    </location>
    <ligand>
        <name>Zn(2+)</name>
        <dbReference type="ChEBI" id="CHEBI:29105"/>
        <note>catalytic</note>
    </ligand>
</feature>
<keyword evidence="7 16" id="KW-0479">Metal-binding</keyword>
<evidence type="ECO:0000256" key="3">
    <source>
        <dbReference type="ARBA" id="ARBA00022438"/>
    </source>
</evidence>
<dbReference type="Gene3D" id="2.60.40.1730">
    <property type="entry name" value="tricorn interacting facor f3 domain"/>
    <property type="match status" value="1"/>
</dbReference>
<dbReference type="InterPro" id="IPR024571">
    <property type="entry name" value="ERAP1-like_C_dom"/>
</dbReference>
<dbReference type="InterPro" id="IPR050344">
    <property type="entry name" value="Peptidase_M1_aminopeptidases"/>
</dbReference>
<keyword evidence="10 16" id="KW-0862">Zinc</keyword>
<dbReference type="GO" id="GO:0006508">
    <property type="term" value="P:proteolysis"/>
    <property type="evidence" value="ECO:0007669"/>
    <property type="project" value="UniProtKB-KW"/>
</dbReference>
<evidence type="ECO:0000256" key="14">
    <source>
        <dbReference type="ARBA" id="ARBA00023288"/>
    </source>
</evidence>
<dbReference type="InterPro" id="IPR045357">
    <property type="entry name" value="Aminopeptidase_N-like_N"/>
</dbReference>
<dbReference type="GO" id="GO:0098552">
    <property type="term" value="C:side of membrane"/>
    <property type="evidence" value="ECO:0007669"/>
    <property type="project" value="UniProtKB-KW"/>
</dbReference>
<evidence type="ECO:0000256" key="1">
    <source>
        <dbReference type="ARBA" id="ARBA00004609"/>
    </source>
</evidence>